<accession>A0ABR1VLD2</accession>
<sequence>MHSSGQAESDQSAPRGTRITAHPTTAVERKSEREDLSEASQRRFLSEPSTSSNRTIMMADQTSDEADAIKKSRKKAKKNLDRILAKLN</sequence>
<protein>
    <submittedName>
        <fullName evidence="2">Uncharacterized protein</fullName>
    </submittedName>
</protein>
<feature type="compositionally biased region" description="Basic and acidic residues" evidence="1">
    <location>
        <begin position="78"/>
        <end position="88"/>
    </location>
</feature>
<feature type="compositionally biased region" description="Polar residues" evidence="1">
    <location>
        <begin position="1"/>
        <end position="14"/>
    </location>
</feature>
<organism evidence="2 3">
    <name type="scientific">Apiospora saccharicola</name>
    <dbReference type="NCBI Taxonomy" id="335842"/>
    <lineage>
        <taxon>Eukaryota</taxon>
        <taxon>Fungi</taxon>
        <taxon>Dikarya</taxon>
        <taxon>Ascomycota</taxon>
        <taxon>Pezizomycotina</taxon>
        <taxon>Sordariomycetes</taxon>
        <taxon>Xylariomycetidae</taxon>
        <taxon>Amphisphaeriales</taxon>
        <taxon>Apiosporaceae</taxon>
        <taxon>Apiospora</taxon>
    </lineage>
</organism>
<keyword evidence="3" id="KW-1185">Reference proteome</keyword>
<gene>
    <name evidence="2" type="ORF">PG996_005392</name>
</gene>
<evidence type="ECO:0000313" key="2">
    <source>
        <dbReference type="EMBL" id="KAK8072044.1"/>
    </source>
</evidence>
<proteinExistence type="predicted"/>
<reference evidence="2 3" key="1">
    <citation type="submission" date="2023-01" db="EMBL/GenBank/DDBJ databases">
        <title>Analysis of 21 Apiospora genomes using comparative genomics revels a genus with tremendous synthesis potential of carbohydrate active enzymes and secondary metabolites.</title>
        <authorList>
            <person name="Sorensen T."/>
        </authorList>
    </citation>
    <scope>NUCLEOTIDE SEQUENCE [LARGE SCALE GENOMIC DNA]</scope>
    <source>
        <strain evidence="2 3">CBS 83171</strain>
    </source>
</reference>
<dbReference type="EMBL" id="JAQQWM010000003">
    <property type="protein sequence ID" value="KAK8072044.1"/>
    <property type="molecule type" value="Genomic_DNA"/>
</dbReference>
<feature type="region of interest" description="Disordered" evidence="1">
    <location>
        <begin position="1"/>
        <end position="88"/>
    </location>
</feature>
<feature type="compositionally biased region" description="Basic and acidic residues" evidence="1">
    <location>
        <begin position="27"/>
        <end position="45"/>
    </location>
</feature>
<dbReference type="Proteomes" id="UP001446871">
    <property type="component" value="Unassembled WGS sequence"/>
</dbReference>
<evidence type="ECO:0000313" key="3">
    <source>
        <dbReference type="Proteomes" id="UP001446871"/>
    </source>
</evidence>
<comment type="caution">
    <text evidence="2">The sequence shown here is derived from an EMBL/GenBank/DDBJ whole genome shotgun (WGS) entry which is preliminary data.</text>
</comment>
<name>A0ABR1VLD2_9PEZI</name>
<evidence type="ECO:0000256" key="1">
    <source>
        <dbReference type="SAM" id="MobiDB-lite"/>
    </source>
</evidence>